<evidence type="ECO:0000313" key="2">
    <source>
        <dbReference type="Proteomes" id="UP001159363"/>
    </source>
</evidence>
<dbReference type="EMBL" id="JARBHB010000003">
    <property type="protein sequence ID" value="KAJ8889268.1"/>
    <property type="molecule type" value="Genomic_DNA"/>
</dbReference>
<keyword evidence="2" id="KW-1185">Reference proteome</keyword>
<proteinExistence type="predicted"/>
<sequence>MPATTDPSVHHSHNFNLPSYNSSAGGDISPMPPWGKAGAPTHRPLVVPLALWSCGGGRERKRGSSCVSNRKDSCLIPGSVIGLAPFILQKAMEKPHQYHSDNIAPTSAVAFHTVTSATPTTRKLNHVMNDNLPELPDSHLQVHTCTAYAGRMLSQKTPSQIAEVSVVEEVEASSPRTEPTATEASVLRKVCGSCSEVDFADVVTSVYRGVGVISLGENSTADLSKVGSGSNCVSGLRPLPLREREFHAKEAGIAVKRDWGFRKVSPHCLVFEQSERRGIGLGARLIAVQWWGARRRPCASSSLNVLSSPHEEFSCLKEANRVRRGDSGKRAQYYVFLPHTARPGERRGELLPEAIPSIFKRILLQGLTVTHEKFPIIAGLSQGISGLTLKLGERRKIDYQYWNYLNELVDRLILLSPGNLSHTNEIISIIEEPSEAMIKYAVADELHKYGRINYPRKKYVLKGLDDTFQSDLIEMQ</sequence>
<name>A0ABQ9HZV3_9NEOP</name>
<dbReference type="Proteomes" id="UP001159363">
    <property type="component" value="Chromosome 3"/>
</dbReference>
<comment type="caution">
    <text evidence="1">The sequence shown here is derived from an EMBL/GenBank/DDBJ whole genome shotgun (WGS) entry which is preliminary data.</text>
</comment>
<protein>
    <submittedName>
        <fullName evidence="1">Uncharacterized protein</fullName>
    </submittedName>
</protein>
<organism evidence="1 2">
    <name type="scientific">Dryococelus australis</name>
    <dbReference type="NCBI Taxonomy" id="614101"/>
    <lineage>
        <taxon>Eukaryota</taxon>
        <taxon>Metazoa</taxon>
        <taxon>Ecdysozoa</taxon>
        <taxon>Arthropoda</taxon>
        <taxon>Hexapoda</taxon>
        <taxon>Insecta</taxon>
        <taxon>Pterygota</taxon>
        <taxon>Neoptera</taxon>
        <taxon>Polyneoptera</taxon>
        <taxon>Phasmatodea</taxon>
        <taxon>Verophasmatodea</taxon>
        <taxon>Anareolatae</taxon>
        <taxon>Phasmatidae</taxon>
        <taxon>Eurycanthinae</taxon>
        <taxon>Dryococelus</taxon>
    </lineage>
</organism>
<reference evidence="1 2" key="1">
    <citation type="submission" date="2023-02" db="EMBL/GenBank/DDBJ databases">
        <title>LHISI_Scaffold_Assembly.</title>
        <authorList>
            <person name="Stuart O.P."/>
            <person name="Cleave R."/>
            <person name="Magrath M.J.L."/>
            <person name="Mikheyev A.S."/>
        </authorList>
    </citation>
    <scope>NUCLEOTIDE SEQUENCE [LARGE SCALE GENOMIC DNA]</scope>
    <source>
        <strain evidence="1">Daus_M_001</strain>
        <tissue evidence="1">Leg muscle</tissue>
    </source>
</reference>
<gene>
    <name evidence="1" type="ORF">PR048_008766</name>
</gene>
<evidence type="ECO:0000313" key="1">
    <source>
        <dbReference type="EMBL" id="KAJ8889268.1"/>
    </source>
</evidence>
<accession>A0ABQ9HZV3</accession>